<evidence type="ECO:0000313" key="2">
    <source>
        <dbReference type="EMBL" id="NEC89618.1"/>
    </source>
</evidence>
<evidence type="ECO:0000256" key="1">
    <source>
        <dbReference type="SAM" id="MobiDB-lite"/>
    </source>
</evidence>
<protein>
    <submittedName>
        <fullName evidence="2">Antitoxin</fullName>
    </submittedName>
</protein>
<organism evidence="2">
    <name type="scientific">Streptomyces sp. SID12501</name>
    <dbReference type="NCBI Taxonomy" id="2706042"/>
    <lineage>
        <taxon>Bacteria</taxon>
        <taxon>Bacillati</taxon>
        <taxon>Actinomycetota</taxon>
        <taxon>Actinomycetes</taxon>
        <taxon>Kitasatosporales</taxon>
        <taxon>Streptomycetaceae</taxon>
        <taxon>Streptomyces</taxon>
    </lineage>
</organism>
<name>A0A6B3BZ43_9ACTN</name>
<dbReference type="EMBL" id="JAAGLU010000025">
    <property type="protein sequence ID" value="NEC89618.1"/>
    <property type="molecule type" value="Genomic_DNA"/>
</dbReference>
<sequence length="62" mass="7074">MGILDKFKDQMRGKTGQKLSDTAEKKVNEKTGDKYTSQVDDAQQRIEGAMGMDRDRDRPEQP</sequence>
<feature type="region of interest" description="Disordered" evidence="1">
    <location>
        <begin position="1"/>
        <end position="62"/>
    </location>
</feature>
<gene>
    <name evidence="2" type="ORF">G3I71_28245</name>
</gene>
<feature type="compositionally biased region" description="Basic and acidic residues" evidence="1">
    <location>
        <begin position="52"/>
        <end position="62"/>
    </location>
</feature>
<dbReference type="RefSeq" id="WP_164318697.1">
    <property type="nucleotide sequence ID" value="NZ_JAAGLU010000025.1"/>
</dbReference>
<reference evidence="2" key="1">
    <citation type="submission" date="2020-01" db="EMBL/GenBank/DDBJ databases">
        <title>Insect and environment-associated Actinomycetes.</title>
        <authorList>
            <person name="Currrie C."/>
            <person name="Chevrette M."/>
            <person name="Carlson C."/>
            <person name="Stubbendieck R."/>
            <person name="Wendt-Pienkowski E."/>
        </authorList>
    </citation>
    <scope>NUCLEOTIDE SEQUENCE</scope>
    <source>
        <strain evidence="2">SID12501</strain>
    </source>
</reference>
<feature type="compositionally biased region" description="Basic and acidic residues" evidence="1">
    <location>
        <begin position="21"/>
        <end position="33"/>
    </location>
</feature>
<comment type="caution">
    <text evidence="2">The sequence shown here is derived from an EMBL/GenBank/DDBJ whole genome shotgun (WGS) entry which is preliminary data.</text>
</comment>
<dbReference type="AlphaFoldDB" id="A0A6B3BZ43"/>
<feature type="compositionally biased region" description="Basic and acidic residues" evidence="1">
    <location>
        <begin position="1"/>
        <end position="12"/>
    </location>
</feature>
<proteinExistence type="predicted"/>
<accession>A0A6B3BZ43</accession>